<dbReference type="AlphaFoldDB" id="A0A1M4WNH3"/>
<accession>A0A1M4WNH3</accession>
<dbReference type="Proteomes" id="UP000184533">
    <property type="component" value="Unassembled WGS sequence"/>
</dbReference>
<sequence>MHQTRTISAQAYDGRTHYAQVLIALTPAFLILLAATGLMLAIL</sequence>
<organism evidence="2 3">
    <name type="scientific">Devosia limi DSM 17137</name>
    <dbReference type="NCBI Taxonomy" id="1121477"/>
    <lineage>
        <taxon>Bacteria</taxon>
        <taxon>Pseudomonadati</taxon>
        <taxon>Pseudomonadota</taxon>
        <taxon>Alphaproteobacteria</taxon>
        <taxon>Hyphomicrobiales</taxon>
        <taxon>Devosiaceae</taxon>
        <taxon>Devosia</taxon>
    </lineage>
</organism>
<protein>
    <submittedName>
        <fullName evidence="2">Uncharacterized protein</fullName>
    </submittedName>
</protein>
<dbReference type="RefSeq" id="WP_280136810.1">
    <property type="nucleotide sequence ID" value="NZ_FQVC01000003.1"/>
</dbReference>
<name>A0A1M4WNH3_9HYPH</name>
<dbReference type="EMBL" id="FQVC01000003">
    <property type="protein sequence ID" value="SHE82851.1"/>
    <property type="molecule type" value="Genomic_DNA"/>
</dbReference>
<evidence type="ECO:0000313" key="2">
    <source>
        <dbReference type="EMBL" id="SHE82851.1"/>
    </source>
</evidence>
<evidence type="ECO:0000256" key="1">
    <source>
        <dbReference type="SAM" id="Phobius"/>
    </source>
</evidence>
<keyword evidence="1" id="KW-0472">Membrane</keyword>
<gene>
    <name evidence="2" type="ORF">SAMN02745223_01154</name>
</gene>
<evidence type="ECO:0000313" key="3">
    <source>
        <dbReference type="Proteomes" id="UP000184533"/>
    </source>
</evidence>
<keyword evidence="1" id="KW-0812">Transmembrane</keyword>
<proteinExistence type="predicted"/>
<reference evidence="2 3" key="1">
    <citation type="submission" date="2016-11" db="EMBL/GenBank/DDBJ databases">
        <authorList>
            <person name="Jaros S."/>
            <person name="Januszkiewicz K."/>
            <person name="Wedrychowicz H."/>
        </authorList>
    </citation>
    <scope>NUCLEOTIDE SEQUENCE [LARGE SCALE GENOMIC DNA]</scope>
    <source>
        <strain evidence="2 3">DSM 17137</strain>
    </source>
</reference>
<keyword evidence="1" id="KW-1133">Transmembrane helix</keyword>
<feature type="transmembrane region" description="Helical" evidence="1">
    <location>
        <begin position="21"/>
        <end position="42"/>
    </location>
</feature>